<evidence type="ECO:0000313" key="9">
    <source>
        <dbReference type="EnsemblFungi" id="EJT71089"/>
    </source>
</evidence>
<dbReference type="RefSeq" id="XP_009228267.1">
    <property type="nucleotide sequence ID" value="XM_009230003.1"/>
</dbReference>
<dbReference type="Pfam" id="PF00916">
    <property type="entry name" value="Sulfate_transp"/>
    <property type="match status" value="1"/>
</dbReference>
<dbReference type="VEuPathDB" id="FungiDB:GGTG_12110"/>
<dbReference type="EnsemblFungi" id="EJT71089">
    <property type="protein sequence ID" value="EJT71089"/>
    <property type="gene ID" value="GGTG_12110"/>
</dbReference>
<keyword evidence="2 6" id="KW-0812">Transmembrane</keyword>
<evidence type="ECO:0000256" key="1">
    <source>
        <dbReference type="ARBA" id="ARBA00004141"/>
    </source>
</evidence>
<keyword evidence="4 6" id="KW-0472">Membrane</keyword>
<feature type="transmembrane region" description="Helical" evidence="6">
    <location>
        <begin position="247"/>
        <end position="270"/>
    </location>
</feature>
<evidence type="ECO:0000256" key="3">
    <source>
        <dbReference type="ARBA" id="ARBA00022989"/>
    </source>
</evidence>
<dbReference type="Gene3D" id="3.30.750.24">
    <property type="entry name" value="STAS domain"/>
    <property type="match status" value="1"/>
</dbReference>
<name>J3PF31_GAET3</name>
<dbReference type="SUPFAM" id="SSF52091">
    <property type="entry name" value="SpoIIaa-like"/>
    <property type="match status" value="1"/>
</dbReference>
<evidence type="ECO:0000256" key="2">
    <source>
        <dbReference type="ARBA" id="ARBA00022692"/>
    </source>
</evidence>
<reference evidence="8" key="3">
    <citation type="submission" date="2010-09" db="EMBL/GenBank/DDBJ databases">
        <title>Annotation of Gaeumannomyces graminis var. tritici R3-111a-1.</title>
        <authorList>
            <consortium name="The Broad Institute Genome Sequencing Platform"/>
            <person name="Ma L.-J."/>
            <person name="Dead R."/>
            <person name="Young S.K."/>
            <person name="Zeng Q."/>
            <person name="Gargeya S."/>
            <person name="Fitzgerald M."/>
            <person name="Haas B."/>
            <person name="Abouelleil A."/>
            <person name="Alvarado L."/>
            <person name="Arachchi H.M."/>
            <person name="Berlin A."/>
            <person name="Brown A."/>
            <person name="Chapman S.B."/>
            <person name="Chen Z."/>
            <person name="Dunbar C."/>
            <person name="Freedman E."/>
            <person name="Gearin G."/>
            <person name="Gellesch M."/>
            <person name="Goldberg J."/>
            <person name="Griggs A."/>
            <person name="Gujja S."/>
            <person name="Heiman D."/>
            <person name="Howarth C."/>
            <person name="Larson L."/>
            <person name="Lui A."/>
            <person name="MacDonald P.J.P."/>
            <person name="Mehta T."/>
            <person name="Montmayeur A."/>
            <person name="Murphy C."/>
            <person name="Neiman D."/>
            <person name="Pearson M."/>
            <person name="Priest M."/>
            <person name="Roberts A."/>
            <person name="Saif S."/>
            <person name="Shea T."/>
            <person name="Shenoy N."/>
            <person name="Sisk P."/>
            <person name="Stolte C."/>
            <person name="Sykes S."/>
            <person name="Yandava C."/>
            <person name="Wortman J."/>
            <person name="Nusbaum C."/>
            <person name="Birren B."/>
        </authorList>
    </citation>
    <scope>NUCLEOTIDE SEQUENCE</scope>
    <source>
        <strain evidence="8">R3-111a-1</strain>
    </source>
</reference>
<dbReference type="InterPro" id="IPR002645">
    <property type="entry name" value="STAS_dom"/>
</dbReference>
<dbReference type="InterPro" id="IPR036513">
    <property type="entry name" value="STAS_dom_sf"/>
</dbReference>
<reference evidence="9" key="4">
    <citation type="journal article" date="2015" name="G3 (Bethesda)">
        <title>Genome sequences of three phytopathogenic species of the Magnaporthaceae family of fungi.</title>
        <authorList>
            <person name="Okagaki L.H."/>
            <person name="Nunes C.C."/>
            <person name="Sailsbery J."/>
            <person name="Clay B."/>
            <person name="Brown D."/>
            <person name="John T."/>
            <person name="Oh Y."/>
            <person name="Young N."/>
            <person name="Fitzgerald M."/>
            <person name="Haas B.J."/>
            <person name="Zeng Q."/>
            <person name="Young S."/>
            <person name="Adiconis X."/>
            <person name="Fan L."/>
            <person name="Levin J.Z."/>
            <person name="Mitchell T.K."/>
            <person name="Okubara P.A."/>
            <person name="Farman M.L."/>
            <person name="Kohn L.M."/>
            <person name="Birren B."/>
            <person name="Ma L.-J."/>
            <person name="Dean R.A."/>
        </authorList>
    </citation>
    <scope>NUCLEOTIDE SEQUENCE</scope>
    <source>
        <strain evidence="9">R3-111a-1</strain>
    </source>
</reference>
<reference evidence="8" key="2">
    <citation type="submission" date="2010-07" db="EMBL/GenBank/DDBJ databases">
        <authorList>
            <consortium name="The Broad Institute Genome Sequencing Platform"/>
            <consortium name="Broad Institute Genome Sequencing Center for Infectious Disease"/>
            <person name="Ma L.-J."/>
            <person name="Dead R."/>
            <person name="Young S."/>
            <person name="Zeng Q."/>
            <person name="Koehrsen M."/>
            <person name="Alvarado L."/>
            <person name="Berlin A."/>
            <person name="Chapman S.B."/>
            <person name="Chen Z."/>
            <person name="Freedman E."/>
            <person name="Gellesch M."/>
            <person name="Goldberg J."/>
            <person name="Griggs A."/>
            <person name="Gujja S."/>
            <person name="Heilman E.R."/>
            <person name="Heiman D."/>
            <person name="Hepburn T."/>
            <person name="Howarth C."/>
            <person name="Jen D."/>
            <person name="Larson L."/>
            <person name="Mehta T."/>
            <person name="Neiman D."/>
            <person name="Pearson M."/>
            <person name="Roberts A."/>
            <person name="Saif S."/>
            <person name="Shea T."/>
            <person name="Shenoy N."/>
            <person name="Sisk P."/>
            <person name="Stolte C."/>
            <person name="Sykes S."/>
            <person name="Walk T."/>
            <person name="White J."/>
            <person name="Yandava C."/>
            <person name="Haas B."/>
            <person name="Nusbaum C."/>
            <person name="Birren B."/>
        </authorList>
    </citation>
    <scope>NUCLEOTIDE SEQUENCE</scope>
    <source>
        <strain evidence="8">R3-111a-1</strain>
    </source>
</reference>
<dbReference type="STRING" id="644352.J3PF31"/>
<dbReference type="PANTHER" id="PTHR11814">
    <property type="entry name" value="SULFATE TRANSPORTER"/>
    <property type="match status" value="1"/>
</dbReference>
<evidence type="ECO:0000313" key="10">
    <source>
        <dbReference type="Proteomes" id="UP000006039"/>
    </source>
</evidence>
<accession>J3PF31</accession>
<proteinExistence type="predicted"/>
<feature type="transmembrane region" description="Helical" evidence="6">
    <location>
        <begin position="167"/>
        <end position="186"/>
    </location>
</feature>
<evidence type="ECO:0000256" key="6">
    <source>
        <dbReference type="SAM" id="Phobius"/>
    </source>
</evidence>
<dbReference type="EMBL" id="GL385401">
    <property type="protein sequence ID" value="EJT71089.1"/>
    <property type="molecule type" value="Genomic_DNA"/>
</dbReference>
<reference evidence="10" key="1">
    <citation type="submission" date="2010-07" db="EMBL/GenBank/DDBJ databases">
        <title>The genome sequence of Gaeumannomyces graminis var. tritici strain R3-111a-1.</title>
        <authorList>
            <consortium name="The Broad Institute Genome Sequencing Platform"/>
            <person name="Ma L.-J."/>
            <person name="Dead R."/>
            <person name="Young S."/>
            <person name="Zeng Q."/>
            <person name="Koehrsen M."/>
            <person name="Alvarado L."/>
            <person name="Berlin A."/>
            <person name="Chapman S.B."/>
            <person name="Chen Z."/>
            <person name="Freedman E."/>
            <person name="Gellesch M."/>
            <person name="Goldberg J."/>
            <person name="Griggs A."/>
            <person name="Gujja S."/>
            <person name="Heilman E.R."/>
            <person name="Heiman D."/>
            <person name="Hepburn T."/>
            <person name="Howarth C."/>
            <person name="Jen D."/>
            <person name="Larson L."/>
            <person name="Mehta T."/>
            <person name="Neiman D."/>
            <person name="Pearson M."/>
            <person name="Roberts A."/>
            <person name="Saif S."/>
            <person name="Shea T."/>
            <person name="Shenoy N."/>
            <person name="Sisk P."/>
            <person name="Stolte C."/>
            <person name="Sykes S."/>
            <person name="Walk T."/>
            <person name="White J."/>
            <person name="Yandava C."/>
            <person name="Haas B."/>
            <person name="Nusbaum C."/>
            <person name="Birren B."/>
        </authorList>
    </citation>
    <scope>NUCLEOTIDE SEQUENCE [LARGE SCALE GENOMIC DNA]</scope>
    <source>
        <strain evidence="10">R3-111a-1</strain>
    </source>
</reference>
<dbReference type="GO" id="GO:0055085">
    <property type="term" value="P:transmembrane transport"/>
    <property type="evidence" value="ECO:0007669"/>
    <property type="project" value="InterPro"/>
</dbReference>
<gene>
    <name evidence="9" type="primary">20352568</name>
    <name evidence="8" type="ORF">GGTG_12110</name>
</gene>
<organism evidence="8">
    <name type="scientific">Gaeumannomyces tritici (strain R3-111a-1)</name>
    <name type="common">Wheat and barley take-all root rot fungus</name>
    <name type="synonym">Gaeumannomyces graminis var. tritici</name>
    <dbReference type="NCBI Taxonomy" id="644352"/>
    <lineage>
        <taxon>Eukaryota</taxon>
        <taxon>Fungi</taxon>
        <taxon>Dikarya</taxon>
        <taxon>Ascomycota</taxon>
        <taxon>Pezizomycotina</taxon>
        <taxon>Sordariomycetes</taxon>
        <taxon>Sordariomycetidae</taxon>
        <taxon>Magnaporthales</taxon>
        <taxon>Magnaporthaceae</taxon>
        <taxon>Gaeumannomyces</taxon>
    </lineage>
</organism>
<feature type="transmembrane region" description="Helical" evidence="6">
    <location>
        <begin position="379"/>
        <end position="402"/>
    </location>
</feature>
<feature type="compositionally biased region" description="Basic and acidic residues" evidence="5">
    <location>
        <begin position="679"/>
        <end position="693"/>
    </location>
</feature>
<dbReference type="Proteomes" id="UP000006039">
    <property type="component" value="Unassembled WGS sequence"/>
</dbReference>
<dbReference type="GO" id="GO:0016020">
    <property type="term" value="C:membrane"/>
    <property type="evidence" value="ECO:0007669"/>
    <property type="project" value="UniProtKB-SubCell"/>
</dbReference>
<feature type="transmembrane region" description="Helical" evidence="6">
    <location>
        <begin position="216"/>
        <end position="235"/>
    </location>
</feature>
<feature type="region of interest" description="Disordered" evidence="5">
    <location>
        <begin position="670"/>
        <end position="714"/>
    </location>
</feature>
<feature type="transmembrane region" description="Helical" evidence="6">
    <location>
        <begin position="408"/>
        <end position="429"/>
    </location>
</feature>
<dbReference type="PROSITE" id="PS50801">
    <property type="entry name" value="STAS"/>
    <property type="match status" value="1"/>
</dbReference>
<dbReference type="GeneID" id="20352568"/>
<comment type="subcellular location">
    <subcellularLocation>
        <location evidence="1">Membrane</location>
        <topology evidence="1">Multi-pass membrane protein</topology>
    </subcellularLocation>
</comment>
<evidence type="ECO:0000256" key="4">
    <source>
        <dbReference type="ARBA" id="ARBA00023136"/>
    </source>
</evidence>
<dbReference type="InterPro" id="IPR001902">
    <property type="entry name" value="SLC26A/SulP_fam"/>
</dbReference>
<dbReference type="HOGENOM" id="CLU_003182_8_3_1"/>
<evidence type="ECO:0000259" key="7">
    <source>
        <dbReference type="PROSITE" id="PS50801"/>
    </source>
</evidence>
<dbReference type="CDD" id="cd07042">
    <property type="entry name" value="STAS_SulP_like_sulfate_transporter"/>
    <property type="match status" value="1"/>
</dbReference>
<sequence>MGKVQHYVEAAKNDLRTDHTWNKLGNLTKRGAKALPEASLHYVKEKAPIIGWLPKYDYRWLINDGIAGLTLGLMLIPQGLSYAKIAEIPVEYGLMSSWLPASIYTVMGTTKDLSTGPTSLIGLLTSEGVHELEHKYPPSQIASAMAFWMGVYGMILGFLNLGFLLEFVSLPVLAGWITAVAITIILNQMPSLLGIKGVGSGAAQQIHDIFAKLPKAGGWTCLIGFSGILFMTILEKAGARWSAKSKIVWFFSITRAFSTLVLFTGISYAVNSPRGSPKNFLFEATQVTANGQEAPSIPPPDLIAETAMKSIALFIGAAVEHGAIARAFGVKNDYVPDQTQELCYFGVTNFFNSFFHAMGVGGAMSRTSVNSQCNVKSPLSGVVTTAVVLISIYFLVPALYWIPKATLAAIIITAVWNLIHPPSHFYHFWKTSLADFISSMLALWVALFVDAEIGIAVAVGFNIIYCLLRQTFARITASKVPKRSELARSIDADRDRDAYGGEDRTRDVHVFRFTDSFFFPNSYATTVAILDSVQTYHAPAYDGAHGPESRKGRNWSVVAEQRIKRLRKSAGVLDQSALPPIGLVVLDFTRVNHADSTACTHLQNLVKEVRRYGGSRVEVRFVGMSPYVRERFVRYGWKMADDGDAWKGAGDESAVTHVYESVPAAVLSPRRSPVITEGTDIRIDSSEDPEKARAMHAQRSSSPDELGGEKRRDN</sequence>
<feature type="domain" description="STAS" evidence="7">
    <location>
        <begin position="507"/>
        <end position="669"/>
    </location>
</feature>
<feature type="transmembrane region" description="Helical" evidence="6">
    <location>
        <begin position="441"/>
        <end position="465"/>
    </location>
</feature>
<feature type="transmembrane region" description="Helical" evidence="6">
    <location>
        <begin position="141"/>
        <end position="161"/>
    </location>
</feature>
<dbReference type="OrthoDB" id="288203at2759"/>
<evidence type="ECO:0000256" key="5">
    <source>
        <dbReference type="SAM" id="MobiDB-lite"/>
    </source>
</evidence>
<dbReference type="InterPro" id="IPR011547">
    <property type="entry name" value="SLC26A/SulP_dom"/>
</dbReference>
<keyword evidence="10" id="KW-1185">Reference proteome</keyword>
<keyword evidence="3 6" id="KW-1133">Transmembrane helix</keyword>
<dbReference type="AlphaFoldDB" id="J3PF31"/>
<reference evidence="9" key="5">
    <citation type="submission" date="2018-04" db="UniProtKB">
        <authorList>
            <consortium name="EnsemblFungi"/>
        </authorList>
    </citation>
    <scope>IDENTIFICATION</scope>
    <source>
        <strain evidence="9">R3-111a-1</strain>
    </source>
</reference>
<evidence type="ECO:0000313" key="8">
    <source>
        <dbReference type="EMBL" id="EJT71089.1"/>
    </source>
</evidence>
<protein>
    <recommendedName>
        <fullName evidence="7">STAS domain-containing protein</fullName>
    </recommendedName>
</protein>
<dbReference type="NCBIfam" id="TIGR00815">
    <property type="entry name" value="sulP"/>
    <property type="match status" value="1"/>
</dbReference>
<dbReference type="Pfam" id="PF01740">
    <property type="entry name" value="STAS"/>
    <property type="match status" value="1"/>
</dbReference>
<dbReference type="eggNOG" id="KOG0236">
    <property type="taxonomic scope" value="Eukaryota"/>
</dbReference>